<dbReference type="GO" id="GO:0004364">
    <property type="term" value="F:glutathione transferase activity"/>
    <property type="evidence" value="ECO:0007669"/>
    <property type="project" value="TreeGrafter"/>
</dbReference>
<evidence type="ECO:0000313" key="5">
    <source>
        <dbReference type="EMBL" id="APX61028.1"/>
    </source>
</evidence>
<reference evidence="5" key="2">
    <citation type="submission" date="2016-01" db="EMBL/GenBank/DDBJ databases">
        <authorList>
            <person name="Oliw E.H."/>
        </authorList>
    </citation>
    <scope>NUCLEOTIDE SEQUENCE</scope>
</reference>
<dbReference type="CDD" id="cd03177">
    <property type="entry name" value="GST_C_Delta_Epsilon"/>
    <property type="match status" value="1"/>
</dbReference>
<protein>
    <submittedName>
        <fullName evidence="5">Putative glutathione S-transferase epsilon class member 1</fullName>
    </submittedName>
</protein>
<accession>A0A1P8PEU4</accession>
<name>A0A1P8PEU4_LEPDE</name>
<feature type="domain" description="GST C-terminal" evidence="4">
    <location>
        <begin position="88"/>
        <end position="217"/>
    </location>
</feature>
<dbReference type="PROSITE" id="PS50405">
    <property type="entry name" value="GST_CTER"/>
    <property type="match status" value="1"/>
</dbReference>
<evidence type="ECO:0000256" key="1">
    <source>
        <dbReference type="ARBA" id="ARBA00011738"/>
    </source>
</evidence>
<dbReference type="InterPro" id="IPR036249">
    <property type="entry name" value="Thioredoxin-like_sf"/>
</dbReference>
<dbReference type="SUPFAM" id="SSF47616">
    <property type="entry name" value="GST C-terminal domain-like"/>
    <property type="match status" value="1"/>
</dbReference>
<dbReference type="PROSITE" id="PS50404">
    <property type="entry name" value="GST_NTER"/>
    <property type="match status" value="1"/>
</dbReference>
<dbReference type="Gene3D" id="3.40.30.10">
    <property type="entry name" value="Glutaredoxin"/>
    <property type="match status" value="1"/>
</dbReference>
<dbReference type="PANTHER" id="PTHR43969">
    <property type="entry name" value="GLUTATHIONE S TRANSFERASE D10, ISOFORM A-RELATED"/>
    <property type="match status" value="1"/>
</dbReference>
<dbReference type="SFLD" id="SFLDG01153">
    <property type="entry name" value="Main.4:_Theta-like"/>
    <property type="match status" value="1"/>
</dbReference>
<dbReference type="OrthoDB" id="2309723at2759"/>
<feature type="signal peptide" evidence="2">
    <location>
        <begin position="1"/>
        <end position="25"/>
    </location>
</feature>
<feature type="chain" id="PRO_5012636794" evidence="2">
    <location>
        <begin position="26"/>
        <end position="217"/>
    </location>
</feature>
<reference evidence="5" key="1">
    <citation type="journal article" date="2016" name="Pestic. Biochem. Physiol.">
        <title>Identification of glutathione S-transferase genes in Leptinotarsa decemlineata and their expression patterns under stress of three insecticides.</title>
        <authorList>
            <person name="Han J.B."/>
            <person name="Li G.Q."/>
            <person name="Wan P.J."/>
            <person name="Zhu T.T."/>
            <person name="Meng Q.W."/>
        </authorList>
    </citation>
    <scope>NUCLEOTIDE SEQUENCE</scope>
</reference>
<feature type="domain" description="GST N-terminal" evidence="3">
    <location>
        <begin position="1"/>
        <end position="82"/>
    </location>
</feature>
<sequence length="217" mass="23966">MAPKLYSTILSPCVRAVLLCAKALGVELEIVEVDVVNGDQLKNEFLKLNPQHTVPTLVDDGVVVWDSHAIMIYLAEKYGKENPLYPSDPSKRAIINQRLFFDSGDLFSKSTPIAGMIIFGGVKQIPEKNAKALSEAYGFLEAFLERGKYFAGDDMTIADFSIWTTMTNASCFVPIDEKIYPNITAWMKLMGTLPYQELNAVGGGLFRDLVESSLAKS</sequence>
<dbReference type="SFLD" id="SFLDG00358">
    <property type="entry name" value="Main_(cytGST)"/>
    <property type="match status" value="1"/>
</dbReference>
<dbReference type="PANTHER" id="PTHR43969:SF9">
    <property type="entry name" value="GLUTATHIONE S TRANSFERASE D10, ISOFORM A-RELATED"/>
    <property type="match status" value="1"/>
</dbReference>
<dbReference type="SUPFAM" id="SSF52833">
    <property type="entry name" value="Thioredoxin-like"/>
    <property type="match status" value="1"/>
</dbReference>
<dbReference type="FunFam" id="3.40.30.10:FF:000034">
    <property type="entry name" value="glutathione S-transferase 1"/>
    <property type="match status" value="1"/>
</dbReference>
<dbReference type="InterPro" id="IPR036282">
    <property type="entry name" value="Glutathione-S-Trfase_C_sf"/>
</dbReference>
<dbReference type="InterPro" id="IPR004045">
    <property type="entry name" value="Glutathione_S-Trfase_N"/>
</dbReference>
<dbReference type="Pfam" id="PF13409">
    <property type="entry name" value="GST_N_2"/>
    <property type="match status" value="1"/>
</dbReference>
<keyword evidence="5" id="KW-0808">Transferase</keyword>
<dbReference type="AlphaFoldDB" id="A0A1P8PEU4"/>
<dbReference type="FunFam" id="1.20.1050.10:FF:000007">
    <property type="entry name" value="Glutathione S-transferase 1-1"/>
    <property type="match status" value="1"/>
</dbReference>
<dbReference type="SFLD" id="SFLDS00019">
    <property type="entry name" value="Glutathione_Transferase_(cytos"/>
    <property type="match status" value="1"/>
</dbReference>
<dbReference type="CDD" id="cd03045">
    <property type="entry name" value="GST_N_Delta_Epsilon"/>
    <property type="match status" value="1"/>
</dbReference>
<dbReference type="EMBL" id="KU522309">
    <property type="protein sequence ID" value="APX61028.1"/>
    <property type="molecule type" value="mRNA"/>
</dbReference>
<dbReference type="Gene3D" id="1.20.1050.10">
    <property type="match status" value="1"/>
</dbReference>
<evidence type="ECO:0000259" key="4">
    <source>
        <dbReference type="PROSITE" id="PS50405"/>
    </source>
</evidence>
<evidence type="ECO:0000259" key="3">
    <source>
        <dbReference type="PROSITE" id="PS50404"/>
    </source>
</evidence>
<keyword evidence="2" id="KW-0732">Signal</keyword>
<dbReference type="InterPro" id="IPR040079">
    <property type="entry name" value="Glutathione_S-Trfase"/>
</dbReference>
<dbReference type="Pfam" id="PF00043">
    <property type="entry name" value="GST_C"/>
    <property type="match status" value="1"/>
</dbReference>
<dbReference type="GO" id="GO:0006749">
    <property type="term" value="P:glutathione metabolic process"/>
    <property type="evidence" value="ECO:0007669"/>
    <property type="project" value="TreeGrafter"/>
</dbReference>
<dbReference type="InterPro" id="IPR010987">
    <property type="entry name" value="Glutathione-S-Trfase_C-like"/>
</dbReference>
<comment type="subunit">
    <text evidence="1">Homodimer.</text>
</comment>
<proteinExistence type="evidence at transcript level"/>
<dbReference type="InterPro" id="IPR004046">
    <property type="entry name" value="GST_C"/>
</dbReference>
<organism evidence="5">
    <name type="scientific">Leptinotarsa decemlineata</name>
    <name type="common">Colorado potato beetle</name>
    <name type="synonym">Doryphora decemlineata</name>
    <dbReference type="NCBI Taxonomy" id="7539"/>
    <lineage>
        <taxon>Eukaryota</taxon>
        <taxon>Metazoa</taxon>
        <taxon>Ecdysozoa</taxon>
        <taxon>Arthropoda</taxon>
        <taxon>Hexapoda</taxon>
        <taxon>Insecta</taxon>
        <taxon>Pterygota</taxon>
        <taxon>Neoptera</taxon>
        <taxon>Endopterygota</taxon>
        <taxon>Coleoptera</taxon>
        <taxon>Polyphaga</taxon>
        <taxon>Cucujiformia</taxon>
        <taxon>Chrysomeloidea</taxon>
        <taxon>Chrysomelidae</taxon>
        <taxon>Chrysomelinae</taxon>
        <taxon>Doryphorini</taxon>
        <taxon>Leptinotarsa</taxon>
    </lineage>
</organism>
<evidence type="ECO:0000256" key="2">
    <source>
        <dbReference type="SAM" id="SignalP"/>
    </source>
</evidence>